<evidence type="ECO:0000313" key="10">
    <source>
        <dbReference type="EMBL" id="GMR59398.1"/>
    </source>
</evidence>
<dbReference type="InterPro" id="IPR012337">
    <property type="entry name" value="RNaseH-like_sf"/>
</dbReference>
<evidence type="ECO:0000256" key="1">
    <source>
        <dbReference type="ARBA" id="ARBA00000077"/>
    </source>
</evidence>
<proteinExistence type="inferred from homology"/>
<evidence type="ECO:0000256" key="3">
    <source>
        <dbReference type="ARBA" id="ARBA00012180"/>
    </source>
</evidence>
<dbReference type="AlphaFoldDB" id="A0AAN5IB04"/>
<dbReference type="Gene3D" id="3.30.420.10">
    <property type="entry name" value="Ribonuclease H-like superfamily/Ribonuclease H"/>
    <property type="match status" value="1"/>
</dbReference>
<feature type="non-terminal residue" evidence="10">
    <location>
        <position position="1"/>
    </location>
</feature>
<comment type="caution">
    <text evidence="10">The sequence shown here is derived from an EMBL/GenBank/DDBJ whole genome shotgun (WGS) entry which is preliminary data.</text>
</comment>
<dbReference type="Proteomes" id="UP001328107">
    <property type="component" value="Unassembled WGS sequence"/>
</dbReference>
<keyword evidence="6" id="KW-0255">Endonuclease</keyword>
<dbReference type="Pfam" id="PF00075">
    <property type="entry name" value="RNase_H"/>
    <property type="match status" value="1"/>
</dbReference>
<dbReference type="GO" id="GO:0043137">
    <property type="term" value="P:DNA replication, removal of RNA primer"/>
    <property type="evidence" value="ECO:0007669"/>
    <property type="project" value="TreeGrafter"/>
</dbReference>
<evidence type="ECO:0000256" key="6">
    <source>
        <dbReference type="ARBA" id="ARBA00022759"/>
    </source>
</evidence>
<name>A0AAN5IB04_9BILA</name>
<evidence type="ECO:0000313" key="11">
    <source>
        <dbReference type="Proteomes" id="UP001328107"/>
    </source>
</evidence>
<dbReference type="GO" id="GO:0046872">
    <property type="term" value="F:metal ion binding"/>
    <property type="evidence" value="ECO:0007669"/>
    <property type="project" value="UniProtKB-KW"/>
</dbReference>
<evidence type="ECO:0000259" key="9">
    <source>
        <dbReference type="PROSITE" id="PS50879"/>
    </source>
</evidence>
<keyword evidence="7" id="KW-0378">Hydrolase</keyword>
<feature type="domain" description="RNase H type-1" evidence="9">
    <location>
        <begin position="1"/>
        <end position="137"/>
    </location>
</feature>
<sequence>PALICYTDGSCQVVGGRGISSGIGLFFHHLHPLNTSKRLNGPRHESGIAEILAVQTALKKIHRWEGFRNEPVIIRTDYMGIIDAMVNGNDGRFSEMYDDLRRSAEKFPSGVTFEFVSSHDGEEGNEMADRLARETHQSRSEHESEKGRRVDHSQSMCPCEGKEICH</sequence>
<organism evidence="10 11">
    <name type="scientific">Pristionchus mayeri</name>
    <dbReference type="NCBI Taxonomy" id="1317129"/>
    <lineage>
        <taxon>Eukaryota</taxon>
        <taxon>Metazoa</taxon>
        <taxon>Ecdysozoa</taxon>
        <taxon>Nematoda</taxon>
        <taxon>Chromadorea</taxon>
        <taxon>Rhabditida</taxon>
        <taxon>Rhabditina</taxon>
        <taxon>Diplogasteromorpha</taxon>
        <taxon>Diplogasteroidea</taxon>
        <taxon>Neodiplogasteridae</taxon>
        <taxon>Pristionchus</taxon>
    </lineage>
</organism>
<gene>
    <name evidence="10" type="ORF">PMAYCL1PPCAC_29593</name>
</gene>
<dbReference type="PANTHER" id="PTHR10642">
    <property type="entry name" value="RIBONUCLEASE H1"/>
    <property type="match status" value="1"/>
</dbReference>
<dbReference type="SUPFAM" id="SSF53098">
    <property type="entry name" value="Ribonuclease H-like"/>
    <property type="match status" value="1"/>
</dbReference>
<evidence type="ECO:0000256" key="7">
    <source>
        <dbReference type="ARBA" id="ARBA00022801"/>
    </source>
</evidence>
<evidence type="ECO:0000256" key="5">
    <source>
        <dbReference type="ARBA" id="ARBA00022723"/>
    </source>
</evidence>
<dbReference type="GO" id="GO:0004523">
    <property type="term" value="F:RNA-DNA hybrid ribonuclease activity"/>
    <property type="evidence" value="ECO:0007669"/>
    <property type="project" value="UniProtKB-EC"/>
</dbReference>
<reference evidence="11" key="1">
    <citation type="submission" date="2022-10" db="EMBL/GenBank/DDBJ databases">
        <title>Genome assembly of Pristionchus species.</title>
        <authorList>
            <person name="Yoshida K."/>
            <person name="Sommer R.J."/>
        </authorList>
    </citation>
    <scope>NUCLEOTIDE SEQUENCE [LARGE SCALE GENOMIC DNA]</scope>
    <source>
        <strain evidence="11">RS5460</strain>
    </source>
</reference>
<dbReference type="PANTHER" id="PTHR10642:SF26">
    <property type="entry name" value="RIBONUCLEASE H1"/>
    <property type="match status" value="1"/>
</dbReference>
<dbReference type="InterPro" id="IPR036397">
    <property type="entry name" value="RNaseH_sf"/>
</dbReference>
<keyword evidence="4" id="KW-0540">Nuclease</keyword>
<evidence type="ECO:0000256" key="4">
    <source>
        <dbReference type="ARBA" id="ARBA00022722"/>
    </source>
</evidence>
<dbReference type="EC" id="3.1.26.4" evidence="3"/>
<protein>
    <recommendedName>
        <fullName evidence="3">ribonuclease H</fullName>
        <ecNumber evidence="3">3.1.26.4</ecNumber>
    </recommendedName>
</protein>
<evidence type="ECO:0000256" key="2">
    <source>
        <dbReference type="ARBA" id="ARBA00005300"/>
    </source>
</evidence>
<accession>A0AAN5IB04</accession>
<feature type="compositionally biased region" description="Basic and acidic residues" evidence="8">
    <location>
        <begin position="119"/>
        <end position="152"/>
    </location>
</feature>
<dbReference type="InterPro" id="IPR002156">
    <property type="entry name" value="RNaseH_domain"/>
</dbReference>
<evidence type="ECO:0000256" key="8">
    <source>
        <dbReference type="SAM" id="MobiDB-lite"/>
    </source>
</evidence>
<dbReference type="InterPro" id="IPR050092">
    <property type="entry name" value="RNase_H"/>
</dbReference>
<keyword evidence="11" id="KW-1185">Reference proteome</keyword>
<comment type="catalytic activity">
    <reaction evidence="1">
        <text>Endonucleolytic cleavage to 5'-phosphomonoester.</text>
        <dbReference type="EC" id="3.1.26.4"/>
    </reaction>
</comment>
<dbReference type="EMBL" id="BTRK01000006">
    <property type="protein sequence ID" value="GMR59398.1"/>
    <property type="molecule type" value="Genomic_DNA"/>
</dbReference>
<dbReference type="GO" id="GO:0003676">
    <property type="term" value="F:nucleic acid binding"/>
    <property type="evidence" value="ECO:0007669"/>
    <property type="project" value="InterPro"/>
</dbReference>
<feature type="region of interest" description="Disordered" evidence="8">
    <location>
        <begin position="119"/>
        <end position="166"/>
    </location>
</feature>
<comment type="similarity">
    <text evidence="2">Belongs to the RNase H family.</text>
</comment>
<dbReference type="PROSITE" id="PS50879">
    <property type="entry name" value="RNASE_H_1"/>
    <property type="match status" value="1"/>
</dbReference>
<keyword evidence="5" id="KW-0479">Metal-binding</keyword>